<comment type="caution">
    <text evidence="1">The sequence shown here is derived from an EMBL/GenBank/DDBJ whole genome shotgun (WGS) entry which is preliminary data.</text>
</comment>
<protein>
    <submittedName>
        <fullName evidence="1">Oxidoreductase ephD</fullName>
    </submittedName>
</protein>
<keyword evidence="2" id="KW-1185">Reference proteome</keyword>
<sequence>MLSKTMLPLSIHPVRPTQGEDTSALICLLQLDITVVESDDPQIIITPTDLNSDISTVSTGRFVTSDDRTQIFAEARGDRDKPAVVFIHGFGFGGMAFNGIFDDLHWVSELYMVWPNGLFAWTSERLAQDFDAVIESYNLTRPFVLAWSTHIADIFSFHPANYLSGIIYTAAIPDTTDLLTIVSPRLLPLVLGLTNNFDVTNFQKLWISFINLCHPALEWSHYLACLGDIVVLPPLTVLRIITRTQSKTGLISAGKSGSLPVLAIFGEDDKAIQRNRMLDVLDGWKNLTVVDIPKAEHIGWVSQPVKVRMTVLRWISENSKRAI</sequence>
<name>A0AAW0AHC4_9AGAR</name>
<dbReference type="Proteomes" id="UP001362999">
    <property type="component" value="Unassembled WGS sequence"/>
</dbReference>
<evidence type="ECO:0000313" key="2">
    <source>
        <dbReference type="Proteomes" id="UP001362999"/>
    </source>
</evidence>
<reference evidence="1 2" key="1">
    <citation type="journal article" date="2024" name="J Genomics">
        <title>Draft genome sequencing and assembly of Favolaschia claudopus CIRM-BRFM 2984 isolated from oak limbs.</title>
        <authorList>
            <person name="Navarro D."/>
            <person name="Drula E."/>
            <person name="Chaduli D."/>
            <person name="Cazenave R."/>
            <person name="Ahrendt S."/>
            <person name="Wang J."/>
            <person name="Lipzen A."/>
            <person name="Daum C."/>
            <person name="Barry K."/>
            <person name="Grigoriev I.V."/>
            <person name="Favel A."/>
            <person name="Rosso M.N."/>
            <person name="Martin F."/>
        </authorList>
    </citation>
    <scope>NUCLEOTIDE SEQUENCE [LARGE SCALE GENOMIC DNA]</scope>
    <source>
        <strain evidence="1 2">CIRM-BRFM 2984</strain>
    </source>
</reference>
<dbReference type="AlphaFoldDB" id="A0AAW0AHC4"/>
<organism evidence="1 2">
    <name type="scientific">Favolaschia claudopus</name>
    <dbReference type="NCBI Taxonomy" id="2862362"/>
    <lineage>
        <taxon>Eukaryota</taxon>
        <taxon>Fungi</taxon>
        <taxon>Dikarya</taxon>
        <taxon>Basidiomycota</taxon>
        <taxon>Agaricomycotina</taxon>
        <taxon>Agaricomycetes</taxon>
        <taxon>Agaricomycetidae</taxon>
        <taxon>Agaricales</taxon>
        <taxon>Marasmiineae</taxon>
        <taxon>Mycenaceae</taxon>
        <taxon>Favolaschia</taxon>
    </lineage>
</organism>
<dbReference type="Gene3D" id="3.40.50.1820">
    <property type="entry name" value="alpha/beta hydrolase"/>
    <property type="match status" value="1"/>
</dbReference>
<dbReference type="SUPFAM" id="SSF53474">
    <property type="entry name" value="alpha/beta-Hydrolases"/>
    <property type="match status" value="1"/>
</dbReference>
<evidence type="ECO:0000313" key="1">
    <source>
        <dbReference type="EMBL" id="KAK7012409.1"/>
    </source>
</evidence>
<dbReference type="EMBL" id="JAWWNJ010000065">
    <property type="protein sequence ID" value="KAK7012409.1"/>
    <property type="molecule type" value="Genomic_DNA"/>
</dbReference>
<accession>A0AAW0AHC4</accession>
<dbReference type="InterPro" id="IPR029058">
    <property type="entry name" value="AB_hydrolase_fold"/>
</dbReference>
<gene>
    <name evidence="1" type="ORF">R3P38DRAFT_3324102</name>
</gene>
<proteinExistence type="predicted"/>